<sequence>MWKSVTKFIRSCPICEKIKTPSSHTIREELGMFPIPLRPFERIHTDIIGPLPQCINGNKFISITVSAFGKLAICTPIPNQTTDIEVKALINDVIAKYGITNKIVSDRSSNYTSEIFSQNKKILGISNKLTTSYNHKANGQVERMVEVITDSLTAYCSNAKDMWSDFF</sequence>
<feature type="domain" description="Integrase catalytic" evidence="1">
    <location>
        <begin position="35"/>
        <end position="167"/>
    </location>
</feature>
<dbReference type="PANTHER" id="PTHR37984:SF5">
    <property type="entry name" value="PROTEIN NYNRIN-LIKE"/>
    <property type="match status" value="1"/>
</dbReference>
<name>A0ABR1EM12_NECAM</name>
<dbReference type="InterPro" id="IPR050951">
    <property type="entry name" value="Retrovirus_Pol_polyprotein"/>
</dbReference>
<keyword evidence="3" id="KW-1185">Reference proteome</keyword>
<protein>
    <recommendedName>
        <fullName evidence="1">Integrase catalytic domain-containing protein</fullName>
    </recommendedName>
</protein>
<dbReference type="Proteomes" id="UP001303046">
    <property type="component" value="Unassembled WGS sequence"/>
</dbReference>
<evidence type="ECO:0000313" key="3">
    <source>
        <dbReference type="Proteomes" id="UP001303046"/>
    </source>
</evidence>
<dbReference type="EMBL" id="JAVFWL010000006">
    <property type="protein sequence ID" value="KAK6762916.1"/>
    <property type="molecule type" value="Genomic_DNA"/>
</dbReference>
<evidence type="ECO:0000313" key="2">
    <source>
        <dbReference type="EMBL" id="KAK6762916.1"/>
    </source>
</evidence>
<dbReference type="InterPro" id="IPR012337">
    <property type="entry name" value="RNaseH-like_sf"/>
</dbReference>
<dbReference type="SUPFAM" id="SSF53098">
    <property type="entry name" value="Ribonuclease H-like"/>
    <property type="match status" value="1"/>
</dbReference>
<dbReference type="PANTHER" id="PTHR37984">
    <property type="entry name" value="PROTEIN CBG26694"/>
    <property type="match status" value="1"/>
</dbReference>
<dbReference type="InterPro" id="IPR001584">
    <property type="entry name" value="Integrase_cat-core"/>
</dbReference>
<comment type="caution">
    <text evidence="2">The sequence shown here is derived from an EMBL/GenBank/DDBJ whole genome shotgun (WGS) entry which is preliminary data.</text>
</comment>
<organism evidence="2 3">
    <name type="scientific">Necator americanus</name>
    <name type="common">Human hookworm</name>
    <dbReference type="NCBI Taxonomy" id="51031"/>
    <lineage>
        <taxon>Eukaryota</taxon>
        <taxon>Metazoa</taxon>
        <taxon>Ecdysozoa</taxon>
        <taxon>Nematoda</taxon>
        <taxon>Chromadorea</taxon>
        <taxon>Rhabditida</taxon>
        <taxon>Rhabditina</taxon>
        <taxon>Rhabditomorpha</taxon>
        <taxon>Strongyloidea</taxon>
        <taxon>Ancylostomatidae</taxon>
        <taxon>Bunostominae</taxon>
        <taxon>Necator</taxon>
    </lineage>
</organism>
<gene>
    <name evidence="2" type="primary">Necator_chrX.g23737</name>
    <name evidence="2" type="ORF">RB195_023573</name>
</gene>
<accession>A0ABR1EM12</accession>
<dbReference type="InterPro" id="IPR036397">
    <property type="entry name" value="RNaseH_sf"/>
</dbReference>
<evidence type="ECO:0000259" key="1">
    <source>
        <dbReference type="PROSITE" id="PS50994"/>
    </source>
</evidence>
<reference evidence="2 3" key="1">
    <citation type="submission" date="2023-08" db="EMBL/GenBank/DDBJ databases">
        <title>A Necator americanus chromosomal reference genome.</title>
        <authorList>
            <person name="Ilik V."/>
            <person name="Petrzelkova K.J."/>
            <person name="Pardy F."/>
            <person name="Fuh T."/>
            <person name="Niatou-Singa F.S."/>
            <person name="Gouil Q."/>
            <person name="Baker L."/>
            <person name="Ritchie M.E."/>
            <person name="Jex A.R."/>
            <person name="Gazzola D."/>
            <person name="Li H."/>
            <person name="Toshio Fujiwara R."/>
            <person name="Zhan B."/>
            <person name="Aroian R.V."/>
            <person name="Pafco B."/>
            <person name="Schwarz E.M."/>
        </authorList>
    </citation>
    <scope>NUCLEOTIDE SEQUENCE [LARGE SCALE GENOMIC DNA]</scope>
    <source>
        <strain evidence="2 3">Aroian</strain>
        <tissue evidence="2">Whole animal</tissue>
    </source>
</reference>
<dbReference type="PROSITE" id="PS50994">
    <property type="entry name" value="INTEGRASE"/>
    <property type="match status" value="1"/>
</dbReference>
<proteinExistence type="predicted"/>
<dbReference type="Gene3D" id="3.30.420.10">
    <property type="entry name" value="Ribonuclease H-like superfamily/Ribonuclease H"/>
    <property type="match status" value="1"/>
</dbReference>